<organism evidence="4 5">
    <name type="scientific">Bordetella genomosp. 10</name>
    <dbReference type="NCBI Taxonomy" id="1416804"/>
    <lineage>
        <taxon>Bacteria</taxon>
        <taxon>Pseudomonadati</taxon>
        <taxon>Pseudomonadota</taxon>
        <taxon>Betaproteobacteria</taxon>
        <taxon>Burkholderiales</taxon>
        <taxon>Alcaligenaceae</taxon>
        <taxon>Bordetella</taxon>
    </lineage>
</organism>
<dbReference type="Gene3D" id="1.10.4100.10">
    <property type="entry name" value="2-methylcitrate dehydratase PrpD"/>
    <property type="match status" value="1"/>
</dbReference>
<dbReference type="Pfam" id="PF19305">
    <property type="entry name" value="MmgE_PrpD_C"/>
    <property type="match status" value="1"/>
</dbReference>
<dbReference type="InterPro" id="IPR045337">
    <property type="entry name" value="MmgE_PrpD_C"/>
</dbReference>
<dbReference type="OrthoDB" id="8627321at2"/>
<dbReference type="InterPro" id="IPR042183">
    <property type="entry name" value="MmgE/PrpD_sf_1"/>
</dbReference>
<feature type="domain" description="MmgE/PrpD C-terminal" evidence="3">
    <location>
        <begin position="297"/>
        <end position="450"/>
    </location>
</feature>
<reference evidence="5" key="1">
    <citation type="submission" date="2017-05" db="EMBL/GenBank/DDBJ databases">
        <title>Complete and WGS of Bordetella genogroups.</title>
        <authorList>
            <person name="Spilker T."/>
            <person name="Lipuma J."/>
        </authorList>
    </citation>
    <scope>NUCLEOTIDE SEQUENCE [LARGE SCALE GENOMIC DNA]</scope>
    <source>
        <strain evidence="5">AU16122</strain>
    </source>
</reference>
<dbReference type="PANTHER" id="PTHR16943:SF8">
    <property type="entry name" value="2-METHYLCITRATE DEHYDRATASE"/>
    <property type="match status" value="1"/>
</dbReference>
<evidence type="ECO:0000313" key="4">
    <source>
        <dbReference type="EMBL" id="OZI36930.1"/>
    </source>
</evidence>
<feature type="domain" description="MmgE/PrpD N-terminal" evidence="2">
    <location>
        <begin position="30"/>
        <end position="270"/>
    </location>
</feature>
<dbReference type="InterPro" id="IPR045336">
    <property type="entry name" value="MmgE_PrpD_N"/>
</dbReference>
<dbReference type="SUPFAM" id="SSF103378">
    <property type="entry name" value="2-methylcitrate dehydratase PrpD"/>
    <property type="match status" value="1"/>
</dbReference>
<evidence type="ECO:0000259" key="3">
    <source>
        <dbReference type="Pfam" id="PF19305"/>
    </source>
</evidence>
<accession>A0A261SJJ1</accession>
<keyword evidence="5" id="KW-1185">Reference proteome</keyword>
<dbReference type="InterPro" id="IPR042188">
    <property type="entry name" value="MmgE/PrpD_sf_2"/>
</dbReference>
<evidence type="ECO:0008006" key="6">
    <source>
        <dbReference type="Google" id="ProtNLM"/>
    </source>
</evidence>
<sequence>MVQKYISPNRGIFMADPIDGAQTRNSGTDSLVAFIMAAGTAELTADVVEKTKHHIVDTVAAMISGLTLDVGKRALQIVPLLEGRPEAGVAGSPVRLPFQHAAMVNAMLAHADETDDSHEKSKFHPGCGIVPAALALAERQKADGRDIVRAVALGYDVGARVLEALGPMPLNMAGHASHAIGPLFGCAAVAANLLGFDASRTGHLLSYAGHETSGLSCWMSDSDHVQKAFVFGAMAAKNALFSALLCEQGWTGCPEVISAERGLLHAYGTGEGGRSLDEPMILGNEILHSDIKKWCVGSPIQACLDSLEAMLPSIPADVEQIRSVDVEIQANEVFIVEARAMPNISLQHLLALFLVDRELTFDSVHDVGRMQDSRVLAVRKRISLIPSIELQEAGGRQAIVRVNLADGQTLRHHTPCVRGTWKNRMSRDEIDAKAFGLVEPILGRSRARDLLDGLWKLETLSNERWVALTGLFTGELPRGC</sequence>
<dbReference type="GO" id="GO:0016829">
    <property type="term" value="F:lyase activity"/>
    <property type="evidence" value="ECO:0007669"/>
    <property type="project" value="InterPro"/>
</dbReference>
<comment type="similarity">
    <text evidence="1">Belongs to the PrpD family.</text>
</comment>
<gene>
    <name evidence="4" type="ORF">CAL29_00345</name>
</gene>
<comment type="caution">
    <text evidence="4">The sequence shown here is derived from an EMBL/GenBank/DDBJ whole genome shotgun (WGS) entry which is preliminary data.</text>
</comment>
<dbReference type="Proteomes" id="UP000216020">
    <property type="component" value="Unassembled WGS sequence"/>
</dbReference>
<protein>
    <recommendedName>
        <fullName evidence="6">2-methylcitrate dehydratase</fullName>
    </recommendedName>
</protein>
<proteinExistence type="inferred from homology"/>
<dbReference type="PANTHER" id="PTHR16943">
    <property type="entry name" value="2-METHYLCITRATE DEHYDRATASE-RELATED"/>
    <property type="match status" value="1"/>
</dbReference>
<name>A0A261SJJ1_9BORD</name>
<dbReference type="EMBL" id="NEVM01000001">
    <property type="protein sequence ID" value="OZI36930.1"/>
    <property type="molecule type" value="Genomic_DNA"/>
</dbReference>
<evidence type="ECO:0000313" key="5">
    <source>
        <dbReference type="Proteomes" id="UP000216020"/>
    </source>
</evidence>
<dbReference type="Gene3D" id="3.30.1330.120">
    <property type="entry name" value="2-methylcitrate dehydratase PrpD"/>
    <property type="match status" value="1"/>
</dbReference>
<dbReference type="InterPro" id="IPR036148">
    <property type="entry name" value="MmgE/PrpD_sf"/>
</dbReference>
<evidence type="ECO:0000256" key="1">
    <source>
        <dbReference type="ARBA" id="ARBA00006174"/>
    </source>
</evidence>
<dbReference type="InterPro" id="IPR005656">
    <property type="entry name" value="MmgE_PrpD"/>
</dbReference>
<dbReference type="AlphaFoldDB" id="A0A261SJJ1"/>
<evidence type="ECO:0000259" key="2">
    <source>
        <dbReference type="Pfam" id="PF03972"/>
    </source>
</evidence>
<dbReference type="Pfam" id="PF03972">
    <property type="entry name" value="MmgE_PrpD_N"/>
    <property type="match status" value="1"/>
</dbReference>